<protein>
    <submittedName>
        <fullName evidence="1">Uncharacterized protein</fullName>
    </submittedName>
</protein>
<gene>
    <name evidence="1" type="ORF">NSCI0253_LOCUS23937</name>
</gene>
<accession>A0A7S1ACS7</accession>
<evidence type="ECO:0000313" key="1">
    <source>
        <dbReference type="EMBL" id="CAD8849587.1"/>
    </source>
</evidence>
<sequence length="136" mass="15026">MSASVAVWDVVFRSLLCGEVHGICTEDAVTVEVLSEGSASAVGELIEENTEDVLLEQYEQRIKSFCDSQPLFIEPEETDLSPSESGQYAKANGHRHEALVYIFHKDTVHDVDMPALPGRRFSRFASQLRRAISGGL</sequence>
<reference evidence="1" key="1">
    <citation type="submission" date="2021-01" db="EMBL/GenBank/DDBJ databases">
        <authorList>
            <person name="Corre E."/>
            <person name="Pelletier E."/>
            <person name="Niang G."/>
            <person name="Scheremetjew M."/>
            <person name="Finn R."/>
            <person name="Kale V."/>
            <person name="Holt S."/>
            <person name="Cochrane G."/>
            <person name="Meng A."/>
            <person name="Brown T."/>
            <person name="Cohen L."/>
        </authorList>
    </citation>
    <scope>NUCLEOTIDE SEQUENCE</scope>
</reference>
<name>A0A7S1ACS7_NOCSC</name>
<organism evidence="1">
    <name type="scientific">Noctiluca scintillans</name>
    <name type="common">Sea sparkle</name>
    <name type="synonym">Red tide dinoflagellate</name>
    <dbReference type="NCBI Taxonomy" id="2966"/>
    <lineage>
        <taxon>Eukaryota</taxon>
        <taxon>Sar</taxon>
        <taxon>Alveolata</taxon>
        <taxon>Dinophyceae</taxon>
        <taxon>Noctilucales</taxon>
        <taxon>Noctilucaceae</taxon>
        <taxon>Noctiluca</taxon>
    </lineage>
</organism>
<dbReference type="AlphaFoldDB" id="A0A7S1ACS7"/>
<dbReference type="EMBL" id="HBFQ01033971">
    <property type="protein sequence ID" value="CAD8849587.1"/>
    <property type="molecule type" value="Transcribed_RNA"/>
</dbReference>
<proteinExistence type="predicted"/>